<evidence type="ECO:0000256" key="5">
    <source>
        <dbReference type="ARBA" id="ARBA00022989"/>
    </source>
</evidence>
<dbReference type="GO" id="GO:0005886">
    <property type="term" value="C:plasma membrane"/>
    <property type="evidence" value="ECO:0007669"/>
    <property type="project" value="UniProtKB-SubCell"/>
</dbReference>
<dbReference type="OrthoDB" id="9812701at2"/>
<feature type="domain" description="ABC transmembrane type-1" evidence="9">
    <location>
        <begin position="73"/>
        <end position="262"/>
    </location>
</feature>
<sequence>MNPLRKLFRHPAGVFGAIVVAVLVLSALVSLVWTPHDPVFTDSARRWLAPTWAYPFGTDNSGRDIFSLILAGSRVTVLVAVGSALGAGILGLLLASLGALTRRWVREGVAVLIDVLIAFPTLLIAMLLAAAWGGSLLVVIVAVSIGFGVNIARVTRPEIRAVLAADYVLAARASGIGSLGILRRHVIPNILPVLIVQLSWGMAIAILAEAGLSYLGYGAPADTPSWGRLLSELQTYIGIQPLSVFWPGAVITITVLGFNLLGDGLRDVTDPTLADPILSETVPARIAPVSPETSEAASMSETPETPEGTR</sequence>
<keyword evidence="3" id="KW-1003">Cell membrane</keyword>
<dbReference type="InterPro" id="IPR025966">
    <property type="entry name" value="OppC_N"/>
</dbReference>
<evidence type="ECO:0000256" key="7">
    <source>
        <dbReference type="RuleBase" id="RU363032"/>
    </source>
</evidence>
<feature type="transmembrane region" description="Helical" evidence="7">
    <location>
        <begin position="237"/>
        <end position="261"/>
    </location>
</feature>
<dbReference type="InterPro" id="IPR035906">
    <property type="entry name" value="MetI-like_sf"/>
</dbReference>
<comment type="caution">
    <text evidence="10">The sequence shown here is derived from an EMBL/GenBank/DDBJ whole genome shotgun (WGS) entry which is preliminary data.</text>
</comment>
<comment type="subcellular location">
    <subcellularLocation>
        <location evidence="1 7">Cell membrane</location>
        <topology evidence="1 7">Multi-pass membrane protein</topology>
    </subcellularLocation>
</comment>
<name>A0A3L7AS22_9MICO</name>
<reference evidence="10 11" key="1">
    <citation type="submission" date="2018-10" db="EMBL/GenBank/DDBJ databases">
        <authorList>
            <person name="Li J."/>
        </authorList>
    </citation>
    <scope>NUCLEOTIDE SEQUENCE [LARGE SCALE GENOMIC DNA]</scope>
    <source>
        <strain evidence="10 11">JCM 11654</strain>
    </source>
</reference>
<keyword evidence="11" id="KW-1185">Reference proteome</keyword>
<keyword evidence="2 7" id="KW-0813">Transport</keyword>
<dbReference type="EMBL" id="RCUY01000005">
    <property type="protein sequence ID" value="RLP83319.1"/>
    <property type="molecule type" value="Genomic_DNA"/>
</dbReference>
<dbReference type="InterPro" id="IPR000515">
    <property type="entry name" value="MetI-like"/>
</dbReference>
<evidence type="ECO:0000313" key="11">
    <source>
        <dbReference type="Proteomes" id="UP000269438"/>
    </source>
</evidence>
<organism evidence="10 11">
    <name type="scientific">Mycetocola lacteus</name>
    <dbReference type="NCBI Taxonomy" id="76637"/>
    <lineage>
        <taxon>Bacteria</taxon>
        <taxon>Bacillati</taxon>
        <taxon>Actinomycetota</taxon>
        <taxon>Actinomycetes</taxon>
        <taxon>Micrococcales</taxon>
        <taxon>Microbacteriaceae</taxon>
        <taxon>Mycetocola</taxon>
    </lineage>
</organism>
<dbReference type="Pfam" id="PF00528">
    <property type="entry name" value="BPD_transp_1"/>
    <property type="match status" value="1"/>
</dbReference>
<dbReference type="InterPro" id="IPR050366">
    <property type="entry name" value="BP-dependent_transpt_permease"/>
</dbReference>
<gene>
    <name evidence="10" type="ORF">D9V34_08845</name>
</gene>
<evidence type="ECO:0000259" key="9">
    <source>
        <dbReference type="PROSITE" id="PS50928"/>
    </source>
</evidence>
<dbReference type="Gene3D" id="1.10.3720.10">
    <property type="entry name" value="MetI-like"/>
    <property type="match status" value="1"/>
</dbReference>
<protein>
    <submittedName>
        <fullName evidence="10">ABC transporter permease</fullName>
    </submittedName>
</protein>
<evidence type="ECO:0000256" key="8">
    <source>
        <dbReference type="SAM" id="MobiDB-lite"/>
    </source>
</evidence>
<keyword evidence="5 7" id="KW-1133">Transmembrane helix</keyword>
<evidence type="ECO:0000256" key="1">
    <source>
        <dbReference type="ARBA" id="ARBA00004651"/>
    </source>
</evidence>
<feature type="region of interest" description="Disordered" evidence="8">
    <location>
        <begin position="288"/>
        <end position="310"/>
    </location>
</feature>
<keyword evidence="4 7" id="KW-0812">Transmembrane</keyword>
<feature type="compositionally biased region" description="Polar residues" evidence="8">
    <location>
        <begin position="291"/>
        <end position="303"/>
    </location>
</feature>
<dbReference type="PANTHER" id="PTHR43386">
    <property type="entry name" value="OLIGOPEPTIDE TRANSPORT SYSTEM PERMEASE PROTEIN APPC"/>
    <property type="match status" value="1"/>
</dbReference>
<feature type="transmembrane region" description="Helical" evidence="7">
    <location>
        <begin position="75"/>
        <end position="97"/>
    </location>
</feature>
<accession>A0A3L7AS22</accession>
<dbReference type="Pfam" id="PF12911">
    <property type="entry name" value="OppC_N"/>
    <property type="match status" value="1"/>
</dbReference>
<dbReference type="SUPFAM" id="SSF161098">
    <property type="entry name" value="MetI-like"/>
    <property type="match status" value="1"/>
</dbReference>
<comment type="similarity">
    <text evidence="7">Belongs to the binding-protein-dependent transport system permease family.</text>
</comment>
<dbReference type="AlphaFoldDB" id="A0A3L7AS22"/>
<evidence type="ECO:0000313" key="10">
    <source>
        <dbReference type="EMBL" id="RLP83319.1"/>
    </source>
</evidence>
<evidence type="ECO:0000256" key="3">
    <source>
        <dbReference type="ARBA" id="ARBA00022475"/>
    </source>
</evidence>
<dbReference type="GO" id="GO:0055085">
    <property type="term" value="P:transmembrane transport"/>
    <property type="evidence" value="ECO:0007669"/>
    <property type="project" value="InterPro"/>
</dbReference>
<proteinExistence type="inferred from homology"/>
<feature type="transmembrane region" description="Helical" evidence="7">
    <location>
        <begin position="109"/>
        <end position="129"/>
    </location>
</feature>
<evidence type="ECO:0000256" key="6">
    <source>
        <dbReference type="ARBA" id="ARBA00023136"/>
    </source>
</evidence>
<dbReference type="PROSITE" id="PS50928">
    <property type="entry name" value="ABC_TM1"/>
    <property type="match status" value="1"/>
</dbReference>
<dbReference type="CDD" id="cd06261">
    <property type="entry name" value="TM_PBP2"/>
    <property type="match status" value="1"/>
</dbReference>
<feature type="transmembrane region" description="Helical" evidence="7">
    <location>
        <begin position="12"/>
        <end position="33"/>
    </location>
</feature>
<feature type="transmembrane region" description="Helical" evidence="7">
    <location>
        <begin position="190"/>
        <end position="217"/>
    </location>
</feature>
<dbReference type="Proteomes" id="UP000269438">
    <property type="component" value="Unassembled WGS sequence"/>
</dbReference>
<evidence type="ECO:0000256" key="2">
    <source>
        <dbReference type="ARBA" id="ARBA00022448"/>
    </source>
</evidence>
<evidence type="ECO:0000256" key="4">
    <source>
        <dbReference type="ARBA" id="ARBA00022692"/>
    </source>
</evidence>
<dbReference type="RefSeq" id="WP_121688439.1">
    <property type="nucleotide sequence ID" value="NZ_RCUY01000005.1"/>
</dbReference>
<dbReference type="PANTHER" id="PTHR43386:SF25">
    <property type="entry name" value="PEPTIDE ABC TRANSPORTER PERMEASE PROTEIN"/>
    <property type="match status" value="1"/>
</dbReference>
<feature type="transmembrane region" description="Helical" evidence="7">
    <location>
        <begin position="135"/>
        <end position="152"/>
    </location>
</feature>
<keyword evidence="6 7" id="KW-0472">Membrane</keyword>